<dbReference type="Pfam" id="PF00583">
    <property type="entry name" value="Acetyltransf_1"/>
    <property type="match status" value="1"/>
</dbReference>
<dbReference type="PANTHER" id="PTHR43877">
    <property type="entry name" value="AMINOALKYLPHOSPHONATE N-ACETYLTRANSFERASE-RELATED-RELATED"/>
    <property type="match status" value="1"/>
</dbReference>
<keyword evidence="2 4" id="KW-0012">Acyltransferase</keyword>
<dbReference type="InterPro" id="IPR016181">
    <property type="entry name" value="Acyl_CoA_acyltransferase"/>
</dbReference>
<evidence type="ECO:0000313" key="5">
    <source>
        <dbReference type="Proteomes" id="UP000254282"/>
    </source>
</evidence>
<evidence type="ECO:0000259" key="3">
    <source>
        <dbReference type="PROSITE" id="PS51186"/>
    </source>
</evidence>
<proteinExistence type="predicted"/>
<protein>
    <submittedName>
        <fullName evidence="4">Uncharacterized N-acetyltransferase YsnE</fullName>
        <ecNumber evidence="4">2.3.1.-</ecNumber>
    </submittedName>
</protein>
<name>A0A381FN86_9FLAO</name>
<dbReference type="PANTHER" id="PTHR43877:SF2">
    <property type="entry name" value="AMINOALKYLPHOSPHONATE N-ACETYLTRANSFERASE-RELATED"/>
    <property type="match status" value="1"/>
</dbReference>
<dbReference type="CDD" id="cd04301">
    <property type="entry name" value="NAT_SF"/>
    <property type="match status" value="1"/>
</dbReference>
<dbReference type="InterPro" id="IPR000182">
    <property type="entry name" value="GNAT_dom"/>
</dbReference>
<dbReference type="RefSeq" id="WP_115621197.1">
    <property type="nucleotide sequence ID" value="NZ_UFVR01000004.1"/>
</dbReference>
<dbReference type="AlphaFoldDB" id="A0A381FN86"/>
<feature type="domain" description="N-acetyltransferase" evidence="3">
    <location>
        <begin position="2"/>
        <end position="149"/>
    </location>
</feature>
<dbReference type="PROSITE" id="PS51186">
    <property type="entry name" value="GNAT"/>
    <property type="match status" value="1"/>
</dbReference>
<reference evidence="4 5" key="1">
    <citation type="submission" date="2018-06" db="EMBL/GenBank/DDBJ databases">
        <authorList>
            <consortium name="Pathogen Informatics"/>
            <person name="Doyle S."/>
        </authorList>
    </citation>
    <scope>NUCLEOTIDE SEQUENCE [LARGE SCALE GENOMIC DNA]</scope>
    <source>
        <strain evidence="4 5">NCTC13532</strain>
    </source>
</reference>
<keyword evidence="1 4" id="KW-0808">Transferase</keyword>
<evidence type="ECO:0000313" key="4">
    <source>
        <dbReference type="EMBL" id="SUX47934.1"/>
    </source>
</evidence>
<dbReference type="InterPro" id="IPR050832">
    <property type="entry name" value="Bact_Acetyltransf"/>
</dbReference>
<dbReference type="STRING" id="254.SAMN05421682_12014"/>
<sequence>MQILRTTSENNDFQNLVRKLDAYLTEIDGEDHAFYDQYNKIDLLKNCIVIFEDDKPVACGAIKAIDDNTMEVKRMFTLPDYRGKGFARTVLKELEIWAKELGYEKTVLETGKKQTEAVALYKKCGYAIIPNYGQYAGIENSVCFEKIYEKYQ</sequence>
<dbReference type="GO" id="GO:0016747">
    <property type="term" value="F:acyltransferase activity, transferring groups other than amino-acyl groups"/>
    <property type="evidence" value="ECO:0007669"/>
    <property type="project" value="InterPro"/>
</dbReference>
<accession>A0A381FN86</accession>
<dbReference type="EC" id="2.3.1.-" evidence="4"/>
<gene>
    <name evidence="4" type="primary">ysnE</name>
    <name evidence="4" type="ORF">NCTC13532_03532</name>
</gene>
<dbReference type="EMBL" id="UFVR01000004">
    <property type="protein sequence ID" value="SUX47934.1"/>
    <property type="molecule type" value="Genomic_DNA"/>
</dbReference>
<dbReference type="SUPFAM" id="SSF55729">
    <property type="entry name" value="Acyl-CoA N-acyltransferases (Nat)"/>
    <property type="match status" value="1"/>
</dbReference>
<dbReference type="Gene3D" id="3.40.630.30">
    <property type="match status" value="1"/>
</dbReference>
<organism evidence="4 5">
    <name type="scientific">Chryseobacterium indoltheticum</name>
    <dbReference type="NCBI Taxonomy" id="254"/>
    <lineage>
        <taxon>Bacteria</taxon>
        <taxon>Pseudomonadati</taxon>
        <taxon>Bacteroidota</taxon>
        <taxon>Flavobacteriia</taxon>
        <taxon>Flavobacteriales</taxon>
        <taxon>Weeksellaceae</taxon>
        <taxon>Chryseobacterium group</taxon>
        <taxon>Chryseobacterium</taxon>
    </lineage>
</organism>
<evidence type="ECO:0000256" key="2">
    <source>
        <dbReference type="ARBA" id="ARBA00023315"/>
    </source>
</evidence>
<dbReference type="Proteomes" id="UP000254282">
    <property type="component" value="Unassembled WGS sequence"/>
</dbReference>
<evidence type="ECO:0000256" key="1">
    <source>
        <dbReference type="ARBA" id="ARBA00022679"/>
    </source>
</evidence>